<dbReference type="FunFam" id="3.40.50.800:FF:000003">
    <property type="entry name" value="Threonine--tRNA ligase 2, cytoplasmic"/>
    <property type="match status" value="1"/>
</dbReference>
<dbReference type="InterPro" id="IPR045864">
    <property type="entry name" value="aa-tRNA-synth_II/BPL/LPL"/>
</dbReference>
<feature type="compositionally biased region" description="Basic and acidic residues" evidence="13">
    <location>
        <begin position="1858"/>
        <end position="1871"/>
    </location>
</feature>
<feature type="domain" description="Aminoacyl-transfer RNA synthetases class-II family profile" evidence="15">
    <location>
        <begin position="308"/>
        <end position="608"/>
    </location>
</feature>
<dbReference type="Gene3D" id="3.40.50.800">
    <property type="entry name" value="Anticodon-binding domain"/>
    <property type="match status" value="1"/>
</dbReference>
<dbReference type="Pfam" id="PF19047">
    <property type="entry name" value="HOOK_N"/>
    <property type="match status" value="1"/>
</dbReference>
<dbReference type="InterPro" id="IPR012676">
    <property type="entry name" value="TGS-like"/>
</dbReference>
<accession>A0A085LUZ2</accession>
<evidence type="ECO:0000256" key="6">
    <source>
        <dbReference type="ARBA" id="ARBA00022741"/>
    </source>
</evidence>
<dbReference type="Gene3D" id="3.30.930.10">
    <property type="entry name" value="Bira Bifunctional Protein, Domain 2"/>
    <property type="match status" value="1"/>
</dbReference>
<dbReference type="InterPro" id="IPR036872">
    <property type="entry name" value="CH_dom_sf"/>
</dbReference>
<dbReference type="CDD" id="cd22223">
    <property type="entry name" value="HkD_HkRP"/>
    <property type="match status" value="1"/>
</dbReference>
<keyword evidence="9" id="KW-0030">Aminoacyl-tRNA synthetase</keyword>
<dbReference type="GO" id="GO:0006435">
    <property type="term" value="P:threonyl-tRNA aminoacylation"/>
    <property type="evidence" value="ECO:0007669"/>
    <property type="project" value="InterPro"/>
</dbReference>
<organism evidence="17 18">
    <name type="scientific">Trichuris suis</name>
    <name type="common">pig whipworm</name>
    <dbReference type="NCBI Taxonomy" id="68888"/>
    <lineage>
        <taxon>Eukaryota</taxon>
        <taxon>Metazoa</taxon>
        <taxon>Ecdysozoa</taxon>
        <taxon>Nematoda</taxon>
        <taxon>Enoplea</taxon>
        <taxon>Dorylaimia</taxon>
        <taxon>Trichinellida</taxon>
        <taxon>Trichuridae</taxon>
        <taxon>Trichuris</taxon>
    </lineage>
</organism>
<evidence type="ECO:0000259" key="15">
    <source>
        <dbReference type="PROSITE" id="PS50862"/>
    </source>
</evidence>
<dbReference type="Pfam" id="PF07973">
    <property type="entry name" value="tRNA_SAD"/>
    <property type="match status" value="1"/>
</dbReference>
<dbReference type="SUPFAM" id="SSF52954">
    <property type="entry name" value="Class II aaRS ABD-related"/>
    <property type="match status" value="1"/>
</dbReference>
<dbReference type="InterPro" id="IPR012947">
    <property type="entry name" value="tRNA_SAD"/>
</dbReference>
<dbReference type="FunFam" id="3.30.980.10:FF:000003">
    <property type="entry name" value="Threonine--tRNA ligase, cytoplasmic"/>
    <property type="match status" value="1"/>
</dbReference>
<dbReference type="SUPFAM" id="SSF55681">
    <property type="entry name" value="Class II aaRS and biotin synthetases"/>
    <property type="match status" value="1"/>
</dbReference>
<evidence type="ECO:0000256" key="9">
    <source>
        <dbReference type="ARBA" id="ARBA00023146"/>
    </source>
</evidence>
<feature type="region of interest" description="Disordered" evidence="13">
    <location>
        <begin position="2604"/>
        <end position="2679"/>
    </location>
</feature>
<name>A0A085LUZ2_9BILA</name>
<reference evidence="17 18" key="1">
    <citation type="journal article" date="2014" name="Nat. Genet.">
        <title>Genome and transcriptome of the porcine whipworm Trichuris suis.</title>
        <authorList>
            <person name="Jex A.R."/>
            <person name="Nejsum P."/>
            <person name="Schwarz E.M."/>
            <person name="Hu L."/>
            <person name="Young N.D."/>
            <person name="Hall R.S."/>
            <person name="Korhonen P.K."/>
            <person name="Liao S."/>
            <person name="Thamsborg S."/>
            <person name="Xia J."/>
            <person name="Xu P."/>
            <person name="Wang S."/>
            <person name="Scheerlinck J.P."/>
            <person name="Hofmann A."/>
            <person name="Sternberg P.W."/>
            <person name="Wang J."/>
            <person name="Gasser R.B."/>
        </authorList>
    </citation>
    <scope>NUCLEOTIDE SEQUENCE [LARGE SCALE GENOMIC DNA]</scope>
    <source>
        <strain evidence="17">DCEP-RM93M</strain>
    </source>
</reference>
<evidence type="ECO:0000313" key="17">
    <source>
        <dbReference type="EMBL" id="KFD48788.1"/>
    </source>
</evidence>
<evidence type="ECO:0000256" key="12">
    <source>
        <dbReference type="SAM" id="Coils"/>
    </source>
</evidence>
<dbReference type="NCBIfam" id="TIGR00418">
    <property type="entry name" value="thrS"/>
    <property type="match status" value="1"/>
</dbReference>
<dbReference type="InterPro" id="IPR033728">
    <property type="entry name" value="ThrRS_core"/>
</dbReference>
<evidence type="ECO:0000256" key="2">
    <source>
        <dbReference type="ARBA" id="ARBA00008226"/>
    </source>
</evidence>
<evidence type="ECO:0000256" key="14">
    <source>
        <dbReference type="SAM" id="Phobius"/>
    </source>
</evidence>
<keyword evidence="7" id="KW-0067">ATP-binding</keyword>
<keyword evidence="14" id="KW-1133">Transmembrane helix</keyword>
<comment type="similarity">
    <text evidence="2">Belongs to the class-II aminoacyl-tRNA synthetase family.</text>
</comment>
<dbReference type="PANTHER" id="PTHR11451:SF46">
    <property type="entry name" value="THREONINE--TRNA LIGASE"/>
    <property type="match status" value="1"/>
</dbReference>
<dbReference type="GO" id="GO:0005524">
    <property type="term" value="F:ATP binding"/>
    <property type="evidence" value="ECO:0007669"/>
    <property type="project" value="UniProtKB-KW"/>
</dbReference>
<dbReference type="SUPFAM" id="SSF53850">
    <property type="entry name" value="Periplasmic binding protein-like II"/>
    <property type="match status" value="1"/>
</dbReference>
<keyword evidence="14" id="KW-0472">Membrane</keyword>
<feature type="coiled-coil region" evidence="12">
    <location>
        <begin position="2302"/>
        <end position="2420"/>
    </location>
</feature>
<gene>
    <name evidence="17" type="ORF">M513_10343</name>
</gene>
<dbReference type="CDD" id="cd00860">
    <property type="entry name" value="ThrRS_anticodon"/>
    <property type="match status" value="1"/>
</dbReference>
<evidence type="ECO:0000313" key="18">
    <source>
        <dbReference type="Proteomes" id="UP000030764"/>
    </source>
</evidence>
<dbReference type="HAMAP" id="MF_00184">
    <property type="entry name" value="Thr_tRNA_synth"/>
    <property type="match status" value="1"/>
</dbReference>
<feature type="compositionally biased region" description="Low complexity" evidence="13">
    <location>
        <begin position="2902"/>
        <end position="2915"/>
    </location>
</feature>
<dbReference type="PROSITE" id="PS51880">
    <property type="entry name" value="TGS"/>
    <property type="match status" value="1"/>
</dbReference>
<keyword evidence="18" id="KW-1185">Reference proteome</keyword>
<feature type="coiled-coil region" evidence="12">
    <location>
        <begin position="2547"/>
        <end position="2581"/>
    </location>
</feature>
<feature type="coiled-coil region" evidence="12">
    <location>
        <begin position="1962"/>
        <end position="1996"/>
    </location>
</feature>
<evidence type="ECO:0000256" key="1">
    <source>
        <dbReference type="ARBA" id="ARBA00004496"/>
    </source>
</evidence>
<sequence>MVNATDVLVTSPIETPVPPNLEATNLVSKVPCELDPWPDYIKERLLLWQKYMERYKKELAAKVSEKIEVTLPDGKVIAADSWRTTPYQIACKISQSLADQTIISKVNDEVWDLDRPLEASCRLELLKFDHDDAKQVYWHSTAHVLGEAAERYFGGCLCYGPPIENGFYYDMFMDDRTVTADDLPALESIMKCAIKDKQNFERLELRKEELMEMFKYNKFKLRILEEKVTTETTTVYRCGPLIDLCRGPHVRHTGKIKAFKVTKNSSTFWEGKANMETLQRIYGISFPDTKLMKEWQKFQEEAAARDHRKMGREQELFVFHELSPGSAFFYPRGTYIYNTLVEFLRKQYRKRGYKEVITPNMYNSHLWEISGHWQHYAKNMFRIEIEKEQFGLKPMNCPGHCLMFASRPRTFKELPLRFADFGVLHRNELSGALSGLTRVRRFQQDDAHHFCRHDQIRDEIEGCLDFLKFVYDTFGFDFKLYLSTRPDDFLGDIETWNNAEEQLKCALDNFNLPWTLNAGDGAFYGPKIDIIVLDAMRRGHQCATVQLDFQLPIRFDLHYTDENGVKQRPVIVHRAILGSIERMIAVLTENFGGKWPFWLSPRQAVVVPVHPVLDSYAEAVKDEIYEAGFECDVDLDSSDTFNKKVRNAQVAQYNYILVVGEKEKENGTVNVRTRDNKVHGEFTVSDLIQRFRRLKDEYNQMAMAAVKLKMTARQNGHIGPSVTSNHGMLSGENSFAKTYSDASEPMDMTRTVTKVIAIPAQTNAICTIICGQNSQGRFMNIPTNRRTTVLRRRMVTMARAEMAVASNLLVCLFEAMLPLKHAKTLCPHHKKVEEHFPYEKVRIVAFPSRPYTSDCFYEYPNGCLDPGPGADAEFIYSIIHDVFQVPVEWVYANNYIEMRQILLNNSADLAGTSWTLEPEAIEGLWYTNVVVYDGIALLFRRELMDLSSQFHATLLLPLGLWILAFFCFFAVYFSSHLSQYTYRYFSYFKSSGLTIGFVKLLREKVFYTLCFLFLSIFFNLYSNILSVGLVEKQTKFVTNFRSLAELGQLLLEKRCRLILLAAHSQYNFFYRSLIRPAVEPLLPWTAIFRQAYIINPPLIVDTVDELGDLVEDPDNCNIGVDFAEAESFYESRFCAIDVVPLGTILQQERFVFLCNSAKLAEYLNVVILSSSFQQLAYQLLEKYNMANLTHTCEEDYRAANMDLNIGKTQDAFFTIVAGWIFGLVCLIVERKVPMKYFYSTAEEQPKSRQRKRVMDRTITEMRTELAVIANFLWKKFPVTAQGSFCTRTGFRPFAFSFVFVRPRAAPRSRASSIPPFVYDRVQLPWNRPHLIDTAVAVWTETLSKYGQQTDADLPPSQRPGVVQCLSVGDRLSQAVYPTCRKDFADSLTPFQRAILSCAVRITILSSFRQQSPVRMKCDDHPERHVLYTWMDVCMQNEALFADVHVTTTMDRSNMTYMDLCNGFYLNCIMHYVYPEAKEHPLEPQVSSIALRIRNLSILLNSFQSFYRNVLKQQIVMHLPDMLAIARNPQPDMTDEEMKKVLLLLLGCVVQSDRREEFINQIKSLDTATQQSLANEIRKITNEGKVVLSVSDWRDSSEHGNVELLVEHLSSVIEERDKYARNLLEMSQEHESASSNVATLCNGYASHRKLPDGQQQQQQQDYREGSAERHAVIELAECKAQLRRSRQEVEEKAEMINLYKDEIADKDATLAKMRQENFELVKNLRLFKEYRDEVDVLRERTIRYAQLEADCEKLKEKLSELDFLKSRVEELREENHVLLETRGLLDDQVASLRHRLGLNNDREADIIRLQGRVADLEQQAMLERRRVQQLLEENSRLEKESFEQRNRSVVCPTSSSNERSTEGERTDRDSFDRSVSSLSDQLNESISAKLLRLEFDNKKLREMLQNCSIYSECDAKPYDLNVCSSASRPISLLSELKDAKECDISTDRLREMKQRECELAEKLADAEMRNRSLSRKLAETEDECQKIREQLQSLQSAAAAQPTAAELDKLVDELRRANLEACSRNAVLLEEIGQKELDLKETKAKLEEQEAEKISVEAQLSCAVREHNMALQENEKLRNALQTADNDIERITCEMERYQKQCTQLANVQRQNDTLDAANAELKNEKKNLVQQVEFQERKIAALSEDLILEKQRSGIVDQLSADMLTCANELKLTEGILNDAERQDVRANFWNLIGHFKSKMSDLTASCNLKDHLLELSRLEAAEKFVDESSSKNNVSVEELKAQNQSLLLENKRILEEVQLLQSRNEKSQEAMNATQGDIDEKIRQEIRELKLNSVRHADNVNAELQVNMRSLQLKYDVIKADNAEMQRQCETWERAVSEANECFEDLRKQHHLLLKDHEQLQALHEQLNSDYDHLRANVQNLKSQLRQAKQDCNNCANRLEQVTSENRSLTRMSAQWEQENNEKDRDYRLFVALQNDHGALKRMHSSLQTRYEEICKEKGMLQQENRRLRSELNGGELKVTQALVKLENAEDQRRRLELDVIKLEHKCETLDRLNATLVEERHALIRQLDGLLAQNHEVLSKAFMDKEHFHSEEKELQEKVNQLKRQKEKLEEKIMEQYKIMESPKRKERQAFMKRAAKAFIPRASLRKTKSRPLESSAEDSTVSADESGFHTNSGCDGTSGKINSTLPDSGSPLLSSRKAHTLLSGGGGSSSGDGSTFPRLSAFQMSLRNDLQAPASSGAVEKKVADVLQCTDATNGDDSSTIFAVREAKIAPTKWIANSASSRTSSSQSSDAVCMATELPAPPRDVVSLSGSERAIDVPGEPPVKSPPPYESLSMQYGNISPLKPVVNGVGSFPLGSSVRPAMKKLPPPYPGKPLMHTIGHSFAHWRPPSPIPTVHPTGNVASPSSYGLPKASTPKPDDSSSSATTSSSALANLHPGNNSLVSSEPSSHSSGSAPLVKGSRENIVAAESMTPVKQRTVSTRREPVFSFYDNVDCAKQNGDAARPSDSSNEETLTEALRECKAEQENAVWFEYGCV</sequence>
<feature type="coiled-coil region" evidence="12">
    <location>
        <begin position="2028"/>
        <end position="2145"/>
    </location>
</feature>
<evidence type="ECO:0000256" key="13">
    <source>
        <dbReference type="SAM" id="MobiDB-lite"/>
    </source>
</evidence>
<dbReference type="SMART" id="SM00863">
    <property type="entry name" value="tRNA_SAD"/>
    <property type="match status" value="1"/>
</dbReference>
<dbReference type="Gene3D" id="3.10.20.30">
    <property type="match status" value="1"/>
</dbReference>
<dbReference type="Gene3D" id="3.30.980.10">
    <property type="entry name" value="Threonyl-trna Synthetase, Chain A, domain 2"/>
    <property type="match status" value="1"/>
</dbReference>
<dbReference type="SUPFAM" id="SSF116907">
    <property type="entry name" value="Hook domain"/>
    <property type="match status" value="1"/>
</dbReference>
<dbReference type="FunFam" id="3.30.930.10:FF:000009">
    <property type="entry name" value="Threonine--tRNA ligase 2, cytoplasmic"/>
    <property type="match status" value="1"/>
</dbReference>
<comment type="subcellular location">
    <subcellularLocation>
        <location evidence="1">Cytoplasm</location>
    </subcellularLocation>
</comment>
<feature type="transmembrane region" description="Helical" evidence="14">
    <location>
        <begin position="1005"/>
        <end position="1030"/>
    </location>
</feature>
<dbReference type="Proteomes" id="UP000030764">
    <property type="component" value="Unassembled WGS sequence"/>
</dbReference>
<dbReference type="EMBL" id="KL363284">
    <property type="protein sequence ID" value="KFD48788.1"/>
    <property type="molecule type" value="Genomic_DNA"/>
</dbReference>
<feature type="region of interest" description="Disordered" evidence="13">
    <location>
        <begin position="1645"/>
        <end position="1665"/>
    </location>
</feature>
<proteinExistence type="inferred from homology"/>
<keyword evidence="8" id="KW-0648">Protein biosynthesis</keyword>
<feature type="compositionally biased region" description="Low complexity" evidence="13">
    <location>
        <begin position="2872"/>
        <end position="2892"/>
    </location>
</feature>
<dbReference type="InterPro" id="IPR012675">
    <property type="entry name" value="Beta-grasp_dom_sf"/>
</dbReference>
<dbReference type="GO" id="GO:0004829">
    <property type="term" value="F:threonine-tRNA ligase activity"/>
    <property type="evidence" value="ECO:0007669"/>
    <property type="project" value="UniProtKB-EC"/>
</dbReference>
<dbReference type="Pfam" id="PF00587">
    <property type="entry name" value="tRNA-synt_2b"/>
    <property type="match status" value="1"/>
</dbReference>
<dbReference type="Gene3D" id="1.10.418.10">
    <property type="entry name" value="Calponin-like domain"/>
    <property type="match status" value="1"/>
</dbReference>
<feature type="region of interest" description="Disordered" evidence="13">
    <location>
        <begin position="1842"/>
        <end position="1874"/>
    </location>
</feature>
<dbReference type="InterPro" id="IPR043936">
    <property type="entry name" value="HOOK_N"/>
</dbReference>
<dbReference type="InterPro" id="IPR002314">
    <property type="entry name" value="aa-tRNA-synt_IIb"/>
</dbReference>
<dbReference type="InterPro" id="IPR018163">
    <property type="entry name" value="Thr/Ala-tRNA-synth_IIc_edit"/>
</dbReference>
<dbReference type="CDD" id="cd00771">
    <property type="entry name" value="ThrRS_core"/>
    <property type="match status" value="1"/>
</dbReference>
<feature type="compositionally biased region" description="Polar residues" evidence="13">
    <location>
        <begin position="2620"/>
        <end position="2656"/>
    </location>
</feature>
<dbReference type="GO" id="GO:0030705">
    <property type="term" value="P:cytoskeleton-dependent intracellular transport"/>
    <property type="evidence" value="ECO:0007669"/>
    <property type="project" value="InterPro"/>
</dbReference>
<dbReference type="InterPro" id="IPR047246">
    <property type="entry name" value="ThrRS_anticodon"/>
</dbReference>
<evidence type="ECO:0000256" key="4">
    <source>
        <dbReference type="ARBA" id="ARBA00022490"/>
    </source>
</evidence>
<keyword evidence="6" id="KW-0547">Nucleotide-binding</keyword>
<dbReference type="FunFam" id="3.10.20.30:FF:000006">
    <property type="entry name" value="Threonine--tRNA ligase, cytoplasmic"/>
    <property type="match status" value="1"/>
</dbReference>
<feature type="domain" description="TGS" evidence="16">
    <location>
        <begin position="65"/>
        <end position="127"/>
    </location>
</feature>
<dbReference type="CDD" id="cd01667">
    <property type="entry name" value="TGS_ThrRS"/>
    <property type="match status" value="1"/>
</dbReference>
<feature type="region of interest" description="Disordered" evidence="13">
    <location>
        <begin position="2850"/>
        <end position="2919"/>
    </location>
</feature>
<evidence type="ECO:0000256" key="5">
    <source>
        <dbReference type="ARBA" id="ARBA00022598"/>
    </source>
</evidence>
<dbReference type="InterPro" id="IPR036621">
    <property type="entry name" value="Anticodon-bd_dom_sf"/>
</dbReference>
<evidence type="ECO:0000256" key="10">
    <source>
        <dbReference type="ARBA" id="ARBA00031900"/>
    </source>
</evidence>
<dbReference type="SUPFAM" id="SSF81271">
    <property type="entry name" value="TGS-like"/>
    <property type="match status" value="1"/>
</dbReference>
<keyword evidence="4" id="KW-0963">Cytoplasm</keyword>
<dbReference type="PANTHER" id="PTHR11451">
    <property type="entry name" value="THREONINE-TRNA LIGASE"/>
    <property type="match status" value="1"/>
</dbReference>
<keyword evidence="5" id="KW-0436">Ligase</keyword>
<keyword evidence="14" id="KW-0812">Transmembrane</keyword>
<dbReference type="InterPro" id="IPR004154">
    <property type="entry name" value="Anticodon-bd"/>
</dbReference>
<comment type="catalytic activity">
    <reaction evidence="11">
        <text>tRNA(Thr) + L-threonine + ATP = L-threonyl-tRNA(Thr) + AMP + diphosphate + H(+)</text>
        <dbReference type="Rhea" id="RHEA:24624"/>
        <dbReference type="Rhea" id="RHEA-COMP:9670"/>
        <dbReference type="Rhea" id="RHEA-COMP:9704"/>
        <dbReference type="ChEBI" id="CHEBI:15378"/>
        <dbReference type="ChEBI" id="CHEBI:30616"/>
        <dbReference type="ChEBI" id="CHEBI:33019"/>
        <dbReference type="ChEBI" id="CHEBI:57926"/>
        <dbReference type="ChEBI" id="CHEBI:78442"/>
        <dbReference type="ChEBI" id="CHEBI:78534"/>
        <dbReference type="ChEBI" id="CHEBI:456215"/>
        <dbReference type="EC" id="6.1.1.3"/>
    </reaction>
</comment>
<protein>
    <recommendedName>
        <fullName evidence="3">threonine--tRNA ligase</fullName>
        <ecNumber evidence="3">6.1.1.3</ecNumber>
    </recommendedName>
    <alternativeName>
        <fullName evidence="10">Threonyl-tRNA synthetase</fullName>
    </alternativeName>
</protein>
<keyword evidence="12" id="KW-0175">Coiled coil</keyword>
<dbReference type="GO" id="GO:0005739">
    <property type="term" value="C:mitochondrion"/>
    <property type="evidence" value="ECO:0007669"/>
    <property type="project" value="TreeGrafter"/>
</dbReference>
<evidence type="ECO:0000256" key="3">
    <source>
        <dbReference type="ARBA" id="ARBA00013163"/>
    </source>
</evidence>
<evidence type="ECO:0000256" key="11">
    <source>
        <dbReference type="ARBA" id="ARBA00049515"/>
    </source>
</evidence>
<dbReference type="EC" id="6.1.1.3" evidence="3"/>
<dbReference type="Pfam" id="PF03129">
    <property type="entry name" value="HGTP_anticodon"/>
    <property type="match status" value="1"/>
</dbReference>
<feature type="coiled-coil region" evidence="12">
    <location>
        <begin position="2452"/>
        <end position="2514"/>
    </location>
</feature>
<evidence type="ECO:0000256" key="7">
    <source>
        <dbReference type="ARBA" id="ARBA00022840"/>
    </source>
</evidence>
<dbReference type="PROSITE" id="PS50862">
    <property type="entry name" value="AA_TRNA_LIGASE_II"/>
    <property type="match status" value="1"/>
</dbReference>
<evidence type="ECO:0000256" key="8">
    <source>
        <dbReference type="ARBA" id="ARBA00022917"/>
    </source>
</evidence>
<feature type="coiled-coil region" evidence="12">
    <location>
        <begin position="2237"/>
        <end position="2271"/>
    </location>
</feature>
<dbReference type="SUPFAM" id="SSF55186">
    <property type="entry name" value="ThrRS/AlaRS common domain"/>
    <property type="match status" value="1"/>
</dbReference>
<evidence type="ECO:0000259" key="16">
    <source>
        <dbReference type="PROSITE" id="PS51880"/>
    </source>
</evidence>
<feature type="transmembrane region" description="Helical" evidence="14">
    <location>
        <begin position="952"/>
        <end position="973"/>
    </location>
</feature>
<dbReference type="PRINTS" id="PR01047">
    <property type="entry name" value="TRNASYNTHTHR"/>
</dbReference>
<dbReference type="Pfam" id="PF02824">
    <property type="entry name" value="TGS"/>
    <property type="match status" value="1"/>
</dbReference>
<dbReference type="InterPro" id="IPR006195">
    <property type="entry name" value="aa-tRNA-synth_II"/>
</dbReference>
<dbReference type="InterPro" id="IPR002320">
    <property type="entry name" value="Thr-tRNA-ligase_IIa"/>
</dbReference>
<dbReference type="InterPro" id="IPR004095">
    <property type="entry name" value="TGS"/>
</dbReference>